<feature type="transmembrane region" description="Helical" evidence="1">
    <location>
        <begin position="21"/>
        <end position="44"/>
    </location>
</feature>
<name>A0A7S0RIX9_9CHLO</name>
<dbReference type="AlphaFoldDB" id="A0A7S0RIX9"/>
<feature type="transmembrane region" description="Helical" evidence="1">
    <location>
        <begin position="165"/>
        <end position="185"/>
    </location>
</feature>
<keyword evidence="1" id="KW-0812">Transmembrane</keyword>
<feature type="transmembrane region" description="Helical" evidence="1">
    <location>
        <begin position="125"/>
        <end position="144"/>
    </location>
</feature>
<organism evidence="2">
    <name type="scientific">Chlamydomonas leiostraca</name>
    <dbReference type="NCBI Taxonomy" id="1034604"/>
    <lineage>
        <taxon>Eukaryota</taxon>
        <taxon>Viridiplantae</taxon>
        <taxon>Chlorophyta</taxon>
        <taxon>core chlorophytes</taxon>
        <taxon>Chlorophyceae</taxon>
        <taxon>CS clade</taxon>
        <taxon>Chlamydomonadales</taxon>
        <taxon>Chlamydomonadaceae</taxon>
        <taxon>Chlamydomonas</taxon>
    </lineage>
</organism>
<sequence>MVDLRQSRQQFDRGFAVGNDHFLLSLYMSIAAGIALIVPVLLVGPLAPGLGLDTSLSWSLGTTALASSFLAAVHFVASTVAAGAAAASAAFMHRHQALSLLATTQQVHMALAVTTWIRYPHRVPPDVWLCMAGYTALMLLAWCHRALTPAWTQAQAQQAASREPLRADGALALACRCTVAFVYWVMYARRAWAYAEQGFRVSHAALGLVAFSGMWIHFIVCTLNARTAARVKQD</sequence>
<proteinExistence type="predicted"/>
<feature type="transmembrane region" description="Helical" evidence="1">
    <location>
        <begin position="205"/>
        <end position="225"/>
    </location>
</feature>
<dbReference type="EMBL" id="HBFB01015408">
    <property type="protein sequence ID" value="CAD8678681.1"/>
    <property type="molecule type" value="Transcribed_RNA"/>
</dbReference>
<reference evidence="2" key="1">
    <citation type="submission" date="2021-01" db="EMBL/GenBank/DDBJ databases">
        <authorList>
            <person name="Corre E."/>
            <person name="Pelletier E."/>
            <person name="Niang G."/>
            <person name="Scheremetjew M."/>
            <person name="Finn R."/>
            <person name="Kale V."/>
            <person name="Holt S."/>
            <person name="Cochrane G."/>
            <person name="Meng A."/>
            <person name="Brown T."/>
            <person name="Cohen L."/>
        </authorList>
    </citation>
    <scope>NUCLEOTIDE SEQUENCE</scope>
    <source>
        <strain evidence="2">SAG 11-49</strain>
    </source>
</reference>
<feature type="transmembrane region" description="Helical" evidence="1">
    <location>
        <begin position="64"/>
        <end position="91"/>
    </location>
</feature>
<evidence type="ECO:0000256" key="1">
    <source>
        <dbReference type="SAM" id="Phobius"/>
    </source>
</evidence>
<keyword evidence="1" id="KW-0472">Membrane</keyword>
<feature type="transmembrane region" description="Helical" evidence="1">
    <location>
        <begin position="98"/>
        <end position="119"/>
    </location>
</feature>
<protein>
    <submittedName>
        <fullName evidence="2">Uncharacterized protein</fullName>
    </submittedName>
</protein>
<evidence type="ECO:0000313" key="2">
    <source>
        <dbReference type="EMBL" id="CAD8678681.1"/>
    </source>
</evidence>
<keyword evidence="1" id="KW-1133">Transmembrane helix</keyword>
<accession>A0A7S0RIX9</accession>
<gene>
    <name evidence="2" type="ORF">CLEI1391_LOCUS8640</name>
</gene>